<gene>
    <name evidence="1" type="ORF">MKW98_017213</name>
</gene>
<dbReference type="AlphaFoldDB" id="A0AAD4SC15"/>
<proteinExistence type="predicted"/>
<dbReference type="Proteomes" id="UP001202328">
    <property type="component" value="Unassembled WGS sequence"/>
</dbReference>
<evidence type="ECO:0000313" key="2">
    <source>
        <dbReference type="Proteomes" id="UP001202328"/>
    </source>
</evidence>
<name>A0AAD4SC15_9MAGN</name>
<keyword evidence="2" id="KW-1185">Reference proteome</keyword>
<protein>
    <submittedName>
        <fullName evidence="1">Uncharacterized protein</fullName>
    </submittedName>
</protein>
<dbReference type="EMBL" id="JAJJMB010012121">
    <property type="protein sequence ID" value="KAI3886861.1"/>
    <property type="molecule type" value="Genomic_DNA"/>
</dbReference>
<comment type="caution">
    <text evidence="1">The sequence shown here is derived from an EMBL/GenBank/DDBJ whole genome shotgun (WGS) entry which is preliminary data.</text>
</comment>
<evidence type="ECO:0000313" key="1">
    <source>
        <dbReference type="EMBL" id="KAI3886861.1"/>
    </source>
</evidence>
<organism evidence="1 2">
    <name type="scientific">Papaver atlanticum</name>
    <dbReference type="NCBI Taxonomy" id="357466"/>
    <lineage>
        <taxon>Eukaryota</taxon>
        <taxon>Viridiplantae</taxon>
        <taxon>Streptophyta</taxon>
        <taxon>Embryophyta</taxon>
        <taxon>Tracheophyta</taxon>
        <taxon>Spermatophyta</taxon>
        <taxon>Magnoliopsida</taxon>
        <taxon>Ranunculales</taxon>
        <taxon>Papaveraceae</taxon>
        <taxon>Papaveroideae</taxon>
        <taxon>Papaver</taxon>
    </lineage>
</organism>
<sequence length="71" mass="7882">MCNAAGTNVLIESGMHYLASQRCRKKFLGSSLRVEDSTDTAVFVALDIKIQKLVWHTASELISLFEVFFGS</sequence>
<reference evidence="1" key="1">
    <citation type="submission" date="2022-04" db="EMBL/GenBank/DDBJ databases">
        <title>A functionally conserved STORR gene fusion in Papaver species that diverged 16.8 million years ago.</title>
        <authorList>
            <person name="Catania T."/>
        </authorList>
    </citation>
    <scope>NUCLEOTIDE SEQUENCE</scope>
    <source>
        <strain evidence="1">S-188037</strain>
    </source>
</reference>
<accession>A0AAD4SC15</accession>